<sequence>MSSGASAREGSIGVHQRPLGHLQQSQRPTHQPQQPQQPQPQQQPQQQQPSQQGEAGEAYRYLLRHGVHSTVEGIFSGVLNEQPEDPLQYILEHMRANGGKSAGKECSIKTANGGCPNTGRKESQQPSEPSPVQREVSTEETCDSKKPADRDPAAREVEKGDLEERRQEEKAPVEEEEEKEPPGLPLTATATAHASEAPAKTDTETWTLSAGGVNAPSTPLPESTAQTLQTSLTSTRTNVCMMRPASAMLVPWNPARSNRNETPYGPAGLRLATAGGENTYNSAGTAALDRDDSTRSDLSAFSLASVDMQDFLQEFRSAKADCVGAETQLVDIEMLSEILQCVNIPLPEIPLIAELFDDVKRTGAMRYSHGCLPAEEGVGTDTPAATSCAAEAEARERVYFDAFLARMAFVIQGRYPTEVVRGTFYSILESVVQKKCSADGVAQERQQQKCTGDETRRTSSSSGSATSRSIRAAPKSHCRSRSNTYADSGGNNSTTAPSPNYTAMQTYPSMPRTKSAHCAAANGAQPAAELSTLLHGVSLAVCVEEGLWRGLGIPVSKAEVVNALQLLGIPVDDTYEFHVNEFVRLVMALTGQSVLHGVGEKVTPWMMSSLGRENSLMPFTGSCKDEGM</sequence>
<feature type="compositionally biased region" description="Polar residues" evidence="1">
    <location>
        <begin position="481"/>
        <end position="508"/>
    </location>
</feature>
<evidence type="ECO:0000313" key="2">
    <source>
        <dbReference type="EMBL" id="RNF15761.1"/>
    </source>
</evidence>
<protein>
    <submittedName>
        <fullName evidence="2">Uncharacterized protein</fullName>
    </submittedName>
</protein>
<dbReference type="GeneID" id="40319030"/>
<name>A0A422PDG5_9TRYP</name>
<dbReference type="AlphaFoldDB" id="A0A422PDG5"/>
<proteinExistence type="predicted"/>
<feature type="compositionally biased region" description="Low complexity" evidence="1">
    <location>
        <begin position="458"/>
        <end position="473"/>
    </location>
</feature>
<organism evidence="2 3">
    <name type="scientific">Trypanosoma conorhini</name>
    <dbReference type="NCBI Taxonomy" id="83891"/>
    <lineage>
        <taxon>Eukaryota</taxon>
        <taxon>Discoba</taxon>
        <taxon>Euglenozoa</taxon>
        <taxon>Kinetoplastea</taxon>
        <taxon>Metakinetoplastina</taxon>
        <taxon>Trypanosomatida</taxon>
        <taxon>Trypanosomatidae</taxon>
        <taxon>Trypanosoma</taxon>
    </lineage>
</organism>
<gene>
    <name evidence="2" type="ORF">Tco025E_05419</name>
</gene>
<dbReference type="OrthoDB" id="248077at2759"/>
<dbReference type="EMBL" id="MKKU01000316">
    <property type="protein sequence ID" value="RNF15761.1"/>
    <property type="molecule type" value="Genomic_DNA"/>
</dbReference>
<dbReference type="RefSeq" id="XP_029227583.1">
    <property type="nucleotide sequence ID" value="XM_029372318.1"/>
</dbReference>
<feature type="region of interest" description="Disordered" evidence="1">
    <location>
        <begin position="442"/>
        <end position="508"/>
    </location>
</feature>
<feature type="region of interest" description="Disordered" evidence="1">
    <location>
        <begin position="1"/>
        <end position="61"/>
    </location>
</feature>
<evidence type="ECO:0000256" key="1">
    <source>
        <dbReference type="SAM" id="MobiDB-lite"/>
    </source>
</evidence>
<feature type="region of interest" description="Disordered" evidence="1">
    <location>
        <begin position="208"/>
        <end position="230"/>
    </location>
</feature>
<comment type="caution">
    <text evidence="2">The sequence shown here is derived from an EMBL/GenBank/DDBJ whole genome shotgun (WGS) entry which is preliminary data.</text>
</comment>
<dbReference type="CDD" id="cd22961">
    <property type="entry name" value="DD_TEX55-like"/>
    <property type="match status" value="1"/>
</dbReference>
<feature type="compositionally biased region" description="Low complexity" evidence="1">
    <location>
        <begin position="23"/>
        <end position="52"/>
    </location>
</feature>
<accession>A0A422PDG5</accession>
<dbReference type="Proteomes" id="UP000284403">
    <property type="component" value="Unassembled WGS sequence"/>
</dbReference>
<evidence type="ECO:0000313" key="3">
    <source>
        <dbReference type="Proteomes" id="UP000284403"/>
    </source>
</evidence>
<feature type="compositionally biased region" description="Basic and acidic residues" evidence="1">
    <location>
        <begin position="142"/>
        <end position="173"/>
    </location>
</feature>
<feature type="region of interest" description="Disordered" evidence="1">
    <location>
        <begin position="97"/>
        <end position="186"/>
    </location>
</feature>
<keyword evidence="3" id="KW-1185">Reference proteome</keyword>
<reference evidence="2 3" key="1">
    <citation type="journal article" date="2018" name="BMC Genomics">
        <title>Genomic comparison of Trypanosoma conorhini and Trypanosoma rangeli to Trypanosoma cruzi strains of high and low virulence.</title>
        <authorList>
            <person name="Bradwell K.R."/>
            <person name="Koparde V.N."/>
            <person name="Matveyev A.V."/>
            <person name="Serrano M.G."/>
            <person name="Alves J.M."/>
            <person name="Parikh H."/>
            <person name="Huang B."/>
            <person name="Lee V."/>
            <person name="Espinosa-Alvarez O."/>
            <person name="Ortiz P.A."/>
            <person name="Costa-Martins A.G."/>
            <person name="Teixeira M.M."/>
            <person name="Buck G.A."/>
        </authorList>
    </citation>
    <scope>NUCLEOTIDE SEQUENCE [LARGE SCALE GENOMIC DNA]</scope>
    <source>
        <strain evidence="2 3">025E</strain>
    </source>
</reference>